<reference evidence="3 4" key="1">
    <citation type="journal article" date="2014" name="PLoS Genet.">
        <title>Phylogenetically driven sequencing of extremely halophilic archaea reveals strategies for static and dynamic osmo-response.</title>
        <authorList>
            <person name="Becker E.A."/>
            <person name="Seitzer P.M."/>
            <person name="Tritt A."/>
            <person name="Larsen D."/>
            <person name="Krusor M."/>
            <person name="Yao A.I."/>
            <person name="Wu D."/>
            <person name="Madern D."/>
            <person name="Eisen J.A."/>
            <person name="Darling A.E."/>
            <person name="Facciotti M.T."/>
        </authorList>
    </citation>
    <scope>NUCLEOTIDE SEQUENCE [LARGE SCALE GENOMIC DNA]</scope>
    <source>
        <strain evidence="3 4">ATCC BAA-1512</strain>
    </source>
</reference>
<dbReference type="SUPFAM" id="SSF53383">
    <property type="entry name" value="PLP-dependent transferases"/>
    <property type="match status" value="1"/>
</dbReference>
<dbReference type="PROSITE" id="PS00105">
    <property type="entry name" value="AA_TRANSFER_CLASS_1"/>
    <property type="match status" value="1"/>
</dbReference>
<keyword evidence="1 3" id="KW-0808">Transferase</keyword>
<evidence type="ECO:0000313" key="3">
    <source>
        <dbReference type="EMBL" id="ELZ98717.1"/>
    </source>
</evidence>
<comment type="similarity">
    <text evidence="1">Belongs to the class-I pyridoxal-phosphate-dependent aminotransferase family.</text>
</comment>
<dbReference type="InterPro" id="IPR015422">
    <property type="entry name" value="PyrdxlP-dep_Trfase_small"/>
</dbReference>
<dbReference type="Gene3D" id="3.40.640.10">
    <property type="entry name" value="Type I PLP-dependent aspartate aminotransferase-like (Major domain)"/>
    <property type="match status" value="1"/>
</dbReference>
<accession>M0IRQ3</accession>
<dbReference type="Pfam" id="PF00155">
    <property type="entry name" value="Aminotran_1_2"/>
    <property type="match status" value="1"/>
</dbReference>
<protein>
    <recommendedName>
        <fullName evidence="1">Aminotransferase</fullName>
        <ecNumber evidence="1">2.6.1.-</ecNumber>
    </recommendedName>
</protein>
<dbReference type="Proteomes" id="UP000011550">
    <property type="component" value="Unassembled WGS sequence"/>
</dbReference>
<keyword evidence="4" id="KW-1185">Reference proteome</keyword>
<proteinExistence type="inferred from homology"/>
<comment type="cofactor">
    <cofactor evidence="1">
        <name>pyridoxal 5'-phosphate</name>
        <dbReference type="ChEBI" id="CHEBI:597326"/>
    </cofactor>
</comment>
<dbReference type="PATRIC" id="fig|662479.7.peg.29"/>
<dbReference type="AlphaFoldDB" id="M0IRQ3"/>
<comment type="caution">
    <text evidence="3">The sequence shown here is derived from an EMBL/GenBank/DDBJ whole genome shotgun (WGS) entry which is preliminary data.</text>
</comment>
<feature type="domain" description="Aminotransferase class I/classII large" evidence="2">
    <location>
        <begin position="109"/>
        <end position="372"/>
    </location>
</feature>
<dbReference type="InterPro" id="IPR004839">
    <property type="entry name" value="Aminotransferase_I/II_large"/>
</dbReference>
<dbReference type="EMBL" id="AOLN01000001">
    <property type="protein sequence ID" value="ELZ98717.1"/>
    <property type="molecule type" value="Genomic_DNA"/>
</dbReference>
<gene>
    <name evidence="3" type="ORF">C440_00135</name>
</gene>
<evidence type="ECO:0000259" key="2">
    <source>
        <dbReference type="Pfam" id="PF00155"/>
    </source>
</evidence>
<dbReference type="EC" id="2.6.1.-" evidence="1"/>
<dbReference type="GO" id="GO:0030170">
    <property type="term" value="F:pyridoxal phosphate binding"/>
    <property type="evidence" value="ECO:0007669"/>
    <property type="project" value="InterPro"/>
</dbReference>
<dbReference type="STRING" id="662479.C440_00135"/>
<name>M0IRQ3_9EURY</name>
<dbReference type="Gene3D" id="3.90.1150.10">
    <property type="entry name" value="Aspartate Aminotransferase, domain 1"/>
    <property type="match status" value="1"/>
</dbReference>
<dbReference type="CDD" id="cd00609">
    <property type="entry name" value="AAT_like"/>
    <property type="match status" value="1"/>
</dbReference>
<evidence type="ECO:0000313" key="4">
    <source>
        <dbReference type="Proteomes" id="UP000011550"/>
    </source>
</evidence>
<dbReference type="InterPro" id="IPR015424">
    <property type="entry name" value="PyrdxlP-dep_Trfase"/>
</dbReference>
<sequence>MSMTTTFPAIPYLEWIVGRVDAATHDLATSDLNASDHDDALVPPLLSGLDDPDDETLVAQLARRYDVPESSVLVTAGASNANFLATSALLDLADELPEDGDVDTDVAESSSRDQVLVEKPGYQPLLATPDALGARVDRFVRPPEFDFELESNRISGAATEAFAYAIVTNRHNPSGKLATRPELAEMAVAADDAGGSLLVDEVYAPYVDPAADGPFGGITAAGLPNTVVTGSLTKFYGLSGLRIGWIIGPEAVVERARETSMYFPSVADPSAKLARRALHHSDDIETTARDYLSTNHDLLASFVADQPSLSGRVHPGASFAFLEHDDYDGDEVSDAAWENGVLVVPGRFFDSPDAFRLSLGGNPDDMAAALNAFGTVLDELAE</sequence>
<evidence type="ECO:0000256" key="1">
    <source>
        <dbReference type="RuleBase" id="RU000481"/>
    </source>
</evidence>
<dbReference type="PANTHER" id="PTHR43510">
    <property type="entry name" value="AMINOTRANSFERASE FUNCTION, HYPOTHETICAL (EUROFUNG)"/>
    <property type="match status" value="1"/>
</dbReference>
<keyword evidence="1 3" id="KW-0032">Aminotransferase</keyword>
<dbReference type="PANTHER" id="PTHR43510:SF1">
    <property type="entry name" value="AMINOTRANSFERASE FUNCTION, HYPOTHETICAL (EUROFUNG)"/>
    <property type="match status" value="1"/>
</dbReference>
<dbReference type="GO" id="GO:0008483">
    <property type="term" value="F:transaminase activity"/>
    <property type="evidence" value="ECO:0007669"/>
    <property type="project" value="UniProtKB-KW"/>
</dbReference>
<organism evidence="3 4">
    <name type="scientific">Haloferax mucosum ATCC BAA-1512</name>
    <dbReference type="NCBI Taxonomy" id="662479"/>
    <lineage>
        <taxon>Archaea</taxon>
        <taxon>Methanobacteriati</taxon>
        <taxon>Methanobacteriota</taxon>
        <taxon>Stenosarchaea group</taxon>
        <taxon>Halobacteria</taxon>
        <taxon>Halobacteriales</taxon>
        <taxon>Haloferacaceae</taxon>
        <taxon>Haloferax</taxon>
    </lineage>
</organism>
<dbReference type="InterPro" id="IPR015421">
    <property type="entry name" value="PyrdxlP-dep_Trfase_major"/>
</dbReference>
<dbReference type="InterPro" id="IPR004838">
    <property type="entry name" value="NHTrfase_class1_PyrdxlP-BS"/>
</dbReference>